<feature type="region of interest" description="Disordered" evidence="1">
    <location>
        <begin position="156"/>
        <end position="204"/>
    </location>
</feature>
<evidence type="ECO:0000313" key="3">
    <source>
        <dbReference type="Proteomes" id="UP000256970"/>
    </source>
</evidence>
<keyword evidence="3" id="KW-1185">Reference proteome</keyword>
<feature type="region of interest" description="Disordered" evidence="1">
    <location>
        <begin position="35"/>
        <end position="95"/>
    </location>
</feature>
<evidence type="ECO:0000256" key="1">
    <source>
        <dbReference type="SAM" id="MobiDB-lite"/>
    </source>
</evidence>
<feature type="region of interest" description="Disordered" evidence="1">
    <location>
        <begin position="223"/>
        <end position="294"/>
    </location>
</feature>
<name>A0A383WM12_TETOB</name>
<feature type="compositionally biased region" description="Basic and acidic residues" evidence="1">
    <location>
        <begin position="165"/>
        <end position="177"/>
    </location>
</feature>
<evidence type="ECO:0000313" key="2">
    <source>
        <dbReference type="EMBL" id="SZX78500.1"/>
    </source>
</evidence>
<dbReference type="Proteomes" id="UP000256970">
    <property type="component" value="Unassembled WGS sequence"/>
</dbReference>
<proteinExistence type="predicted"/>
<feature type="compositionally biased region" description="Acidic residues" evidence="1">
    <location>
        <begin position="263"/>
        <end position="274"/>
    </location>
</feature>
<feature type="compositionally biased region" description="Low complexity" evidence="1">
    <location>
        <begin position="184"/>
        <end position="204"/>
    </location>
</feature>
<feature type="compositionally biased region" description="Low complexity" evidence="1">
    <location>
        <begin position="275"/>
        <end position="286"/>
    </location>
</feature>
<gene>
    <name evidence="2" type="ORF">BQ4739_LOCUS18778</name>
</gene>
<feature type="compositionally biased region" description="Low complexity" evidence="1">
    <location>
        <begin position="230"/>
        <end position="262"/>
    </location>
</feature>
<organism evidence="2 3">
    <name type="scientific">Tetradesmus obliquus</name>
    <name type="common">Green alga</name>
    <name type="synonym">Acutodesmus obliquus</name>
    <dbReference type="NCBI Taxonomy" id="3088"/>
    <lineage>
        <taxon>Eukaryota</taxon>
        <taxon>Viridiplantae</taxon>
        <taxon>Chlorophyta</taxon>
        <taxon>core chlorophytes</taxon>
        <taxon>Chlorophyceae</taxon>
        <taxon>CS clade</taxon>
        <taxon>Sphaeropleales</taxon>
        <taxon>Scenedesmaceae</taxon>
        <taxon>Tetradesmus</taxon>
    </lineage>
</organism>
<dbReference type="EMBL" id="FNXT01001323">
    <property type="protein sequence ID" value="SZX78500.1"/>
    <property type="molecule type" value="Genomic_DNA"/>
</dbReference>
<sequence length="511" mass="53719">MLLSPALAPSQEALQLGAAACTAVRLQAQQAWMHSPAAGTAAARSHSYHGSRDDEDSSSSSSSSSSKDPAAPKGSSTEDQSSSSSSSSFQATEQFKALKEALEQATESWQAGQHAREASMLPAHVARIAMRDPLGMLMTSRGVPLGISLKVNPDKVRRQQQAAQSEREAAADKRDWQELIDQYSSRTSSHASSEDSSTSVPSTDAQLLRAKLVKTAQKLVNASRASKFNSSKQHSHISSSSAAAAVEAGAQEQQGKQQQEQEVAADDASADSQEEQQQQPQQPQQQQRRRLTVGKQAMLQLEQLLSAAAAGRDSYGTTQESAAEIAQQIADSNKRAAGDGGDGEDGSDGDDDGEEELSLRGGEGRCADESAVAAELKEMDEIYEVLAKVPWLNDDDVEERELRGLVAVGLLGTLEEVGWQLRQPLLALWGGERDLDALTEGVGPREAAALTMILYHTEQLEHEFGGPAAAGVAAALKAARGVPGDAGDKAAAAAMAAVAGVADKLGGGEKQ</sequence>
<protein>
    <submittedName>
        <fullName evidence="2">Uncharacterized protein</fullName>
    </submittedName>
</protein>
<dbReference type="AlphaFoldDB" id="A0A383WM12"/>
<reference evidence="2 3" key="1">
    <citation type="submission" date="2016-10" db="EMBL/GenBank/DDBJ databases">
        <authorList>
            <person name="Cai Z."/>
        </authorList>
    </citation>
    <scope>NUCLEOTIDE SEQUENCE [LARGE SCALE GENOMIC DNA]</scope>
</reference>
<accession>A0A383WM12</accession>
<feature type="compositionally biased region" description="Acidic residues" evidence="1">
    <location>
        <begin position="341"/>
        <end position="356"/>
    </location>
</feature>
<feature type="region of interest" description="Disordered" evidence="1">
    <location>
        <begin position="332"/>
        <end position="366"/>
    </location>
</feature>